<dbReference type="PATRIC" id="fig|253.9.peg.2793"/>
<name>A0A0N0ZST0_CHRID</name>
<evidence type="ECO:0000313" key="2">
    <source>
        <dbReference type="Proteomes" id="UP000037953"/>
    </source>
</evidence>
<dbReference type="InterPro" id="IPR025412">
    <property type="entry name" value="DUF4304"/>
</dbReference>
<organism evidence="1 2">
    <name type="scientific">Chryseobacterium indologenes</name>
    <name type="common">Flavobacterium indologenes</name>
    <dbReference type="NCBI Taxonomy" id="253"/>
    <lineage>
        <taxon>Bacteria</taxon>
        <taxon>Pseudomonadati</taxon>
        <taxon>Bacteroidota</taxon>
        <taxon>Flavobacteriia</taxon>
        <taxon>Flavobacteriales</taxon>
        <taxon>Weeksellaceae</taxon>
        <taxon>Chryseobacterium group</taxon>
        <taxon>Chryseobacterium</taxon>
    </lineage>
</organism>
<proteinExistence type="predicted"/>
<reference evidence="1 2" key="1">
    <citation type="journal article" date="2015" name="Genom Data">
        <title>Draft genome sequence of a multidrug-resistant Chryseobacterium indologenes isolate from Malaysia.</title>
        <authorList>
            <person name="Yu C.Y."/>
            <person name="Ang G.Y."/>
            <person name="Cheng H.J."/>
            <person name="Cheong Y.M."/>
            <person name="Yin W.F."/>
            <person name="Chan K.G."/>
        </authorList>
    </citation>
    <scope>NUCLEOTIDE SEQUENCE [LARGE SCALE GENOMIC DNA]</scope>
    <source>
        <strain evidence="1 2">CI_885</strain>
    </source>
</reference>
<evidence type="ECO:0008006" key="3">
    <source>
        <dbReference type="Google" id="ProtNLM"/>
    </source>
</evidence>
<dbReference type="AlphaFoldDB" id="A0A0N0ZST0"/>
<sequence length="147" mass="16948">MDSKEFKIVFGEIAKENNYLKAFGGWYLESSECLAVLELQKSTYGDYYMLNIKVFIQGSFDREYHPTKQLIKSPIGDVTKQVIDDILALDRPMSDDLRIEKLKELFKDTITPFVSKLMTKRSIIEAESKGEIKLLSSVKKELEKLLV</sequence>
<comment type="caution">
    <text evidence="1">The sequence shown here is derived from an EMBL/GenBank/DDBJ whole genome shotgun (WGS) entry which is preliminary data.</text>
</comment>
<dbReference type="OrthoDB" id="1097772at2"/>
<gene>
    <name evidence="1" type="ORF">AOB46_21850</name>
</gene>
<dbReference type="RefSeq" id="WP_062703392.1">
    <property type="nucleotide sequence ID" value="NZ_LJOD01000025.1"/>
</dbReference>
<dbReference type="Proteomes" id="UP000037953">
    <property type="component" value="Unassembled WGS sequence"/>
</dbReference>
<dbReference type="EMBL" id="LJOD01000025">
    <property type="protein sequence ID" value="KPE49090.1"/>
    <property type="molecule type" value="Genomic_DNA"/>
</dbReference>
<accession>A0A0N0ZST0</accession>
<evidence type="ECO:0000313" key="1">
    <source>
        <dbReference type="EMBL" id="KPE49090.1"/>
    </source>
</evidence>
<dbReference type="Pfam" id="PF14137">
    <property type="entry name" value="DUF4304"/>
    <property type="match status" value="1"/>
</dbReference>
<reference evidence="2" key="2">
    <citation type="submission" date="2015-09" db="EMBL/GenBank/DDBJ databases">
        <title>Draft genome sequence of a multidrug-resistant Chryseobacterium indologenes isolate from Malaysia.</title>
        <authorList>
            <person name="Yu C.Y."/>
            <person name="Ang G.Y."/>
            <person name="Chan K.-G."/>
        </authorList>
    </citation>
    <scope>NUCLEOTIDE SEQUENCE [LARGE SCALE GENOMIC DNA]</scope>
    <source>
        <strain evidence="2">CI_885</strain>
    </source>
</reference>
<protein>
    <recommendedName>
        <fullName evidence="3">DUF4304 domain-containing protein</fullName>
    </recommendedName>
</protein>